<dbReference type="PROSITE" id="PS50235">
    <property type="entry name" value="USP_3"/>
    <property type="match status" value="1"/>
</dbReference>
<dbReference type="Gene3D" id="3.90.70.10">
    <property type="entry name" value="Cysteine proteinases"/>
    <property type="match status" value="1"/>
</dbReference>
<dbReference type="GO" id="GO:0004502">
    <property type="term" value="F:kynurenine 3-monooxygenase activity"/>
    <property type="evidence" value="ECO:0007669"/>
    <property type="project" value="TreeGrafter"/>
</dbReference>
<feature type="region of interest" description="Disordered" evidence="3">
    <location>
        <begin position="1055"/>
        <end position="1082"/>
    </location>
</feature>
<keyword evidence="2" id="KW-0503">Monooxygenase</keyword>
<dbReference type="InterPro" id="IPR035927">
    <property type="entry name" value="DUSP-like_sf"/>
</dbReference>
<feature type="region of interest" description="Disordered" evidence="3">
    <location>
        <begin position="1014"/>
        <end position="1034"/>
    </location>
</feature>
<organism evidence="8">
    <name type="scientific">Volvox carteri f. nagariensis</name>
    <dbReference type="NCBI Taxonomy" id="3068"/>
    <lineage>
        <taxon>Eukaryota</taxon>
        <taxon>Viridiplantae</taxon>
        <taxon>Chlorophyta</taxon>
        <taxon>core chlorophytes</taxon>
        <taxon>Chlorophyceae</taxon>
        <taxon>CS clade</taxon>
        <taxon>Chlamydomonadales</taxon>
        <taxon>Volvocaceae</taxon>
        <taxon>Volvox</taxon>
    </lineage>
</organism>
<dbReference type="GO" id="GO:0070189">
    <property type="term" value="P:kynurenine metabolic process"/>
    <property type="evidence" value="ECO:0007669"/>
    <property type="project" value="TreeGrafter"/>
</dbReference>
<dbReference type="InterPro" id="IPR006615">
    <property type="entry name" value="Pept_C19_DUSP"/>
</dbReference>
<dbReference type="InterPro" id="IPR001394">
    <property type="entry name" value="Peptidase_C19_UCH"/>
</dbReference>
<feature type="compositionally biased region" description="Basic residues" evidence="3">
    <location>
        <begin position="516"/>
        <end position="525"/>
    </location>
</feature>
<proteinExistence type="inferred from homology"/>
<dbReference type="Pfam" id="PF13450">
    <property type="entry name" value="NAD_binding_8"/>
    <property type="match status" value="1"/>
</dbReference>
<dbReference type="EMBL" id="GL378372">
    <property type="protein sequence ID" value="EFJ43553.1"/>
    <property type="molecule type" value="Genomic_DNA"/>
</dbReference>
<feature type="domain" description="USP" evidence="5">
    <location>
        <begin position="107"/>
        <end position="431"/>
    </location>
</feature>
<dbReference type="InterPro" id="IPR038765">
    <property type="entry name" value="Papain-like_cys_pep_sf"/>
</dbReference>
<feature type="region of interest" description="Disordered" evidence="3">
    <location>
        <begin position="1533"/>
        <end position="1573"/>
    </location>
</feature>
<dbReference type="SUPFAM" id="SSF143791">
    <property type="entry name" value="DUSP-like"/>
    <property type="match status" value="1"/>
</dbReference>
<evidence type="ECO:0000313" key="7">
    <source>
        <dbReference type="EMBL" id="EFJ43553.1"/>
    </source>
</evidence>
<gene>
    <name evidence="7" type="primary">ssa14</name>
    <name evidence="7" type="ORF">VOLCADRAFT_96371</name>
</gene>
<dbReference type="InterPro" id="IPR036188">
    <property type="entry name" value="FAD/NAD-bd_sf"/>
</dbReference>
<feature type="compositionally biased region" description="Low complexity" evidence="3">
    <location>
        <begin position="1058"/>
        <end position="1074"/>
    </location>
</feature>
<dbReference type="InterPro" id="IPR002938">
    <property type="entry name" value="FAD-bd"/>
</dbReference>
<dbReference type="eggNOG" id="KOG2614">
    <property type="taxonomic scope" value="Eukaryota"/>
</dbReference>
<dbReference type="PROSITE" id="PS00973">
    <property type="entry name" value="USP_2"/>
    <property type="match status" value="1"/>
</dbReference>
<dbReference type="STRING" id="3068.D8U9Y4"/>
<feature type="domain" description="DUSP" evidence="6">
    <location>
        <begin position="775"/>
        <end position="866"/>
    </location>
</feature>
<protein>
    <submittedName>
        <fullName evidence="7">Flagellar-specific protein Ssa14</fullName>
    </submittedName>
</protein>
<dbReference type="SUPFAM" id="SSF51905">
    <property type="entry name" value="FAD/NAD(P)-binding domain"/>
    <property type="match status" value="1"/>
</dbReference>
<dbReference type="PANTHER" id="PTHR46028">
    <property type="entry name" value="KYNURENINE 3-MONOOXYGENASE"/>
    <property type="match status" value="1"/>
</dbReference>
<feature type="compositionally biased region" description="Low complexity" evidence="3">
    <location>
        <begin position="2030"/>
        <end position="2043"/>
    </location>
</feature>
<evidence type="ECO:0000256" key="3">
    <source>
        <dbReference type="SAM" id="MobiDB-lite"/>
    </source>
</evidence>
<comment type="similarity">
    <text evidence="1">Belongs to the peptidase C19 family.</text>
</comment>
<dbReference type="Proteomes" id="UP000001058">
    <property type="component" value="Unassembled WGS sequence"/>
</dbReference>
<keyword evidence="2" id="KW-0560">Oxidoreductase</keyword>
<dbReference type="PANTHER" id="PTHR46028:SF7">
    <property type="entry name" value="KYNURENINE 3-MONOOXYGENASE-RELATED"/>
    <property type="match status" value="1"/>
</dbReference>
<keyword evidence="7" id="KW-0966">Cell projection</keyword>
<evidence type="ECO:0000313" key="8">
    <source>
        <dbReference type="Proteomes" id="UP000001058"/>
    </source>
</evidence>
<feature type="region of interest" description="Disordered" evidence="3">
    <location>
        <begin position="2020"/>
        <end position="2072"/>
    </location>
</feature>
<keyword evidence="4" id="KW-1133">Transmembrane helix</keyword>
<dbReference type="KEGG" id="vcn:VOLCADRAFT_96371"/>
<dbReference type="Gene3D" id="3.50.50.60">
    <property type="entry name" value="FAD/NAD(P)-binding domain"/>
    <property type="match status" value="2"/>
</dbReference>
<keyword evidence="7" id="KW-0969">Cilium</keyword>
<feature type="transmembrane region" description="Helical" evidence="4">
    <location>
        <begin position="2905"/>
        <end position="2926"/>
    </location>
</feature>
<evidence type="ECO:0000256" key="1">
    <source>
        <dbReference type="ARBA" id="ARBA00009085"/>
    </source>
</evidence>
<dbReference type="InterPro" id="IPR018200">
    <property type="entry name" value="USP_CS"/>
</dbReference>
<keyword evidence="7" id="KW-0282">Flagellum</keyword>
<accession>D8U9Y4</accession>
<dbReference type="GO" id="GO:0071949">
    <property type="term" value="F:FAD binding"/>
    <property type="evidence" value="ECO:0007669"/>
    <property type="project" value="InterPro"/>
</dbReference>
<dbReference type="PRINTS" id="PR00420">
    <property type="entry name" value="RNGMNOXGNASE"/>
</dbReference>
<dbReference type="PROSITE" id="PS51283">
    <property type="entry name" value="DUSP"/>
    <property type="match status" value="1"/>
</dbReference>
<evidence type="ECO:0000259" key="5">
    <source>
        <dbReference type="PROSITE" id="PS50235"/>
    </source>
</evidence>
<dbReference type="InParanoid" id="D8U9Y4"/>
<evidence type="ECO:0000259" key="6">
    <source>
        <dbReference type="PROSITE" id="PS51283"/>
    </source>
</evidence>
<keyword evidence="8" id="KW-1185">Reference proteome</keyword>
<dbReference type="OrthoDB" id="289038at2759"/>
<dbReference type="eggNOG" id="KOG1863">
    <property type="taxonomic scope" value="Eukaryota"/>
</dbReference>
<reference evidence="7 8" key="1">
    <citation type="journal article" date="2010" name="Science">
        <title>Genomic analysis of organismal complexity in the multicellular green alga Volvox carteri.</title>
        <authorList>
            <person name="Prochnik S.E."/>
            <person name="Umen J."/>
            <person name="Nedelcu A.M."/>
            <person name="Hallmann A."/>
            <person name="Miller S.M."/>
            <person name="Nishii I."/>
            <person name="Ferris P."/>
            <person name="Kuo A."/>
            <person name="Mitros T."/>
            <person name="Fritz-Laylin L.K."/>
            <person name="Hellsten U."/>
            <person name="Chapman J."/>
            <person name="Simakov O."/>
            <person name="Rensing S.A."/>
            <person name="Terry A."/>
            <person name="Pangilinan J."/>
            <person name="Kapitonov V."/>
            <person name="Jurka J."/>
            <person name="Salamov A."/>
            <person name="Shapiro H."/>
            <person name="Schmutz J."/>
            <person name="Grimwood J."/>
            <person name="Lindquist E."/>
            <person name="Lucas S."/>
            <person name="Grigoriev I.V."/>
            <person name="Schmitt R."/>
            <person name="Kirk D."/>
            <person name="Rokhsar D.S."/>
        </authorList>
    </citation>
    <scope>NUCLEOTIDE SEQUENCE [LARGE SCALE GENOMIC DNA]</scope>
    <source>
        <strain evidence="8">f. Nagariensis / Eve</strain>
    </source>
</reference>
<feature type="transmembrane region" description="Helical" evidence="4">
    <location>
        <begin position="2954"/>
        <end position="2975"/>
    </location>
</feature>
<dbReference type="GO" id="GO:0016579">
    <property type="term" value="P:protein deubiquitination"/>
    <property type="evidence" value="ECO:0007669"/>
    <property type="project" value="InterPro"/>
</dbReference>
<feature type="compositionally biased region" description="Low complexity" evidence="3">
    <location>
        <begin position="2349"/>
        <end position="2363"/>
    </location>
</feature>
<dbReference type="RefSeq" id="XP_002955482.1">
    <property type="nucleotide sequence ID" value="XM_002955436.1"/>
</dbReference>
<dbReference type="Pfam" id="PF00443">
    <property type="entry name" value="UCH"/>
    <property type="match status" value="1"/>
</dbReference>
<dbReference type="GO" id="GO:0004843">
    <property type="term" value="F:cysteine-type deubiquitinase activity"/>
    <property type="evidence" value="ECO:0007669"/>
    <property type="project" value="InterPro"/>
</dbReference>
<feature type="compositionally biased region" description="Basic and acidic residues" evidence="3">
    <location>
        <begin position="462"/>
        <end position="479"/>
    </location>
</feature>
<dbReference type="SUPFAM" id="SSF54001">
    <property type="entry name" value="Cysteine proteinases"/>
    <property type="match status" value="1"/>
</dbReference>
<keyword evidence="4" id="KW-0472">Membrane</keyword>
<dbReference type="Pfam" id="PF01494">
    <property type="entry name" value="FAD_binding_3"/>
    <property type="match status" value="1"/>
</dbReference>
<feature type="compositionally biased region" description="Low complexity" evidence="3">
    <location>
        <begin position="1560"/>
        <end position="1571"/>
    </location>
</feature>
<feature type="region of interest" description="Disordered" evidence="3">
    <location>
        <begin position="2335"/>
        <end position="2389"/>
    </location>
</feature>
<feature type="region of interest" description="Disordered" evidence="3">
    <location>
        <begin position="441"/>
        <end position="560"/>
    </location>
</feature>
<dbReference type="InterPro" id="IPR028889">
    <property type="entry name" value="USP"/>
</dbReference>
<name>D8U9Y4_VOLCA</name>
<evidence type="ECO:0000256" key="4">
    <source>
        <dbReference type="SAM" id="Phobius"/>
    </source>
</evidence>
<dbReference type="GeneID" id="9616618"/>
<sequence length="2978" mass="310255">MPRGVKGRKKAAGVGAGEAADLLNAIHQHGLEEQEILRVLQVEQAPCDHARSPCRVSRKDNVTCFCQLVPAGTSFRKKGLWQKEQAHLGTLGRDPVEEKREDPRKPTGLRNLGNTCYANAALQCLFSIPSLRNGIFNAEPKVAAHDIFRQLQSLFLQMQFGPRSSVDTEALAKTLGLNHAIQQDGQEFLKLLLTRVEQMLSKSSDQASRCLVQRLFRGGLSYVTTCQRCGRDSASSREVQDFYDLMPQVRGFASLTESLAAILHAESLTGDNRYRCEFCSDKVDALRHVRLRSLPPYLCLALQRFYFDPRTADKAKALDKFGFPLQLDFRQVLAAAATGNSEGSPAAAGNPAAAAAATAAAALEVPQYAAGTPLYELVGILIHKGSQASSGHYVAHIKDQVTGQWWRFDDDSADCIGYNPTAAFQADHGTGAAGAASAAAAGSDAGGKVTAGASRKRSAVGDPREDPDYDQDRELREQQQHPYGDGDGDGDGDGESGPQGAKGGRGRKATAAARAGRSRGTRGAKRAAGPGRGRGRGRGRAAATATATMDDSDSSEGEMARAMAASLAMQNGSAMDGSATAANDEEENVRRALAASLKEARTGSAGAAGDGGDVMVVLAESVRLQAVAAVPSSPACDGVRAKPTDLGPGRMSMSPSPAAGGQAAAAAAGIAVGGEVFGTAVHLGAQALWAAMDGGEGAPPGGKGFPAAAAGLTADGCSEGGGPAAQHPTGPGQVVVSANAYMLVYRAVDLVEPAVVSETSALPEDLRRTVAATAAEFAERCEAYQRQRQALKEQGTLGYWVPSAWLEQWANDEGSPSPIDNSAIIASSSLEASGKRGEGKARHAVLFPAIAAAHGGGPPLAAGDVCRECLANNFNATLLGSQANKVRSRVAAILEEAAAAAAAGGGEEAVDDEVECMGEKEAGGGSFAATAAAGRRFWVSKMWLQGWSKRQGASVKAEKSPTADLACPHGQLLPAAIVKSARRVAVPGDVWCFLRDLWRQQRVREAQEAAEARTSAAAKTGRRAASCGGGGGGSSAAPEAADCLDLTGDDLGPGAGGDAAVAAGKPVASSNGNGDSDDDGSVVEVMERSAGGGRGDEAEDAPEAAAGAVPTVQELDALCPELQVGRVHECLMCRTAAGQAAEAHADTRRQVDAERAALGGLAGEVVPTLEPGGRYYLVPRLCQQEPEQDALRVIQSDDWRQLCRLYGATDATIWRSRPAGPAAVVADDDGIRSRTPLRKGVPGANGVNAVGHGHDRINLVDGDVDDKGAFGVQGGGDGDDDAVMVAVGSPRSTAGGAVTAKADAVDAVDGSVRLAAVHHGFTAEVVLLPPSAAAVDVGDADSVDLSPPASVQRDRNAQRDQPCLVPELRVWPPVCPQALAEHNRAAREALLSYQEAEIMVELVPADELEGAFRATIQAPERKSRRSRKGRLALTVSNTTTLQQLRLRVFEQLSIHPRNQSLYVRGEGGCPRLLEGDDLSLAQHEVLPGEEVRVVRRNVVHDDDDDDDVVKLLGEVDGGPSGKKRQVEEGFKNTALHGDLPPHQHQHQHPHQEQQHGGGPQTHAAATRTQTQGHRVWPENYGMKAAYREPSPTKARAVWYYDITPEHSFWRPPSNQREMGMGVGMSVVGVGVMMVAVGALSHLRGPEGRQSRLVCPAIKHPVGAVGTGGSSLFTAVGTSKNDPITADNSNNNNKQTASKHVALVGSELIAKLLQEHFKEYDYDGWEGRSEVPLGGVVAALVRIGAAALSGRAGGGSAAAVAVGLPLVVHMYMEIPPPPPPPPPPTTPGAVEPARALLLKNCIRSPLYRAAVRFPPQALYASECGFPQLEHHYPKFITTSVSGSDRLAPAKLFGETTSTTPGGSRSRSDGSAAAFNRLDRKHSHKLILESLPPAANTAISPLDSSEADALFWLPQAPHGTAQGPCHTPTPTSTPGPAIIPPGASSPMKPAPHTGTCCSCRGCNANQGILKGRKAGAEDGDDEVELRLRLIADLLSQLVSETREEGREVDPRVARAMNLATSQTVQLPPQPLQPFLEPLSGPLLGSEPPPGPEPTSMRLTPGSEPEQPPPSPAAVAGAVVGGGCGGCGAKRVSELARSAAEVTRTAAVALRRSLHQLKEAAAVATLAATAATAGSAAATAVTSSRLPGQGRSQLIIERGAYPGGTAVPASTPPSKSAAASVSALALPLMPPPSVALRRVGSAPSQHQQLLQLEQRRQAELAAQCARLQRQCDGLLSYISLLSGSACAAAAAAPGAGPRERAAGVQVLLPAAAVTGPPPPPPPQCADDRRHGRLLRLVAAVEEQTGAAATVDGAADAAAATVPPVPRSVLDGLRGVLQQLRDGGGDDNGSGAAGADVGSAGNGVSLLPLPPSPQPGVRAPRPESSSPLANADGNRAASADQLLFGGGGGSSSYDAAPVAELRHGGGVFASAVAAAAAATALEDCALQFAHLEIVSLTTQLGALSHQREGLRARASEHDAALQLLAINEGEALLEAQRLRRQLASERAARIRLSAQCDDLRNMVLSGLPYLTGQSPLGPLPHGVSFDGWTSISDAERYLREQNPYPRALASVDELEGGPYTGRKAVVVGAGPAGSVAAMFLARQGFRVDVYERRPEPRNDPVDTGRAYIIILIPRGQAALNELGIKLPADEHFKTLGTVSHNVKGKVRITFLTTGGMMAPSREVSYDLLVGADGVGSQVRSALSSHWSDFSLEIDDSGREYKVYMGLKGDIEPEEFKGRTGASLHLYTSDDPFTSFTAHSNPDGTYSGTFSVQTGGFKSLGQQPADYEAFLKSKFRGIPDAWRAPAAAQLAANPPSPAGKRVRVSHLYGPGCVLLGDAAHAVTPVFGQGANSALESCLVLNKALTEASGDLDAVPRIFNDNRLADVHSLYELDRKAYSFFRRKGPFDPDFLQLLAHVILGTLLSKIVPFLYGPKPALLRLGSGIPYSQITAAVQRDAKLAVVLGVALLVGAVVTLVAKALKVI</sequence>
<dbReference type="PROSITE" id="PS00972">
    <property type="entry name" value="USP_1"/>
    <property type="match status" value="1"/>
</dbReference>
<evidence type="ECO:0000256" key="2">
    <source>
        <dbReference type="ARBA" id="ARBA00023033"/>
    </source>
</evidence>
<keyword evidence="4" id="KW-0812">Transmembrane</keyword>